<dbReference type="Pfam" id="PF04314">
    <property type="entry name" value="PCuAC"/>
    <property type="match status" value="1"/>
</dbReference>
<dbReference type="InterPro" id="IPR036182">
    <property type="entry name" value="PCuAC_sf"/>
</dbReference>
<dbReference type="EMBL" id="BAABBO010000023">
    <property type="protein sequence ID" value="GAA3979092.1"/>
    <property type="molecule type" value="Genomic_DNA"/>
</dbReference>
<dbReference type="SUPFAM" id="SSF110087">
    <property type="entry name" value="DR1885-like metal-binding protein"/>
    <property type="match status" value="1"/>
</dbReference>
<sequence>MAHGVTEAGLTITHAWTRSVPVAGLNGAGYVTISNSSDQSYRLVAVETEAAAQTSLHESVMSDEGMMSMAALPEGVSIPAGQTVALAPGGIHIMLMKLVSPTTAGEQLPATFIFEAADAAKPDSIRLKSWFAVQPVSGESHVHH</sequence>
<gene>
    <name evidence="1" type="ORF">GCM10022278_39570</name>
</gene>
<organism evidence="1 2">
    <name type="scientific">Allohahella marinimesophila</name>
    <dbReference type="NCBI Taxonomy" id="1054972"/>
    <lineage>
        <taxon>Bacteria</taxon>
        <taxon>Pseudomonadati</taxon>
        <taxon>Pseudomonadota</taxon>
        <taxon>Gammaproteobacteria</taxon>
        <taxon>Oceanospirillales</taxon>
        <taxon>Hahellaceae</taxon>
        <taxon>Allohahella</taxon>
    </lineage>
</organism>
<accession>A0ABP7QA19</accession>
<reference evidence="2" key="1">
    <citation type="journal article" date="2019" name="Int. J. Syst. Evol. Microbiol.">
        <title>The Global Catalogue of Microorganisms (GCM) 10K type strain sequencing project: providing services to taxonomists for standard genome sequencing and annotation.</title>
        <authorList>
            <consortium name="The Broad Institute Genomics Platform"/>
            <consortium name="The Broad Institute Genome Sequencing Center for Infectious Disease"/>
            <person name="Wu L."/>
            <person name="Ma J."/>
        </authorList>
    </citation>
    <scope>NUCLEOTIDE SEQUENCE [LARGE SCALE GENOMIC DNA]</scope>
    <source>
        <strain evidence="2">JCM 17555</strain>
    </source>
</reference>
<dbReference type="InterPro" id="IPR007410">
    <property type="entry name" value="LpqE-like"/>
</dbReference>
<protein>
    <recommendedName>
        <fullName evidence="3">Copper(I)-binding protein</fullName>
    </recommendedName>
</protein>
<comment type="caution">
    <text evidence="1">The sequence shown here is derived from an EMBL/GenBank/DDBJ whole genome shotgun (WGS) entry which is preliminary data.</text>
</comment>
<name>A0ABP7QA19_9GAMM</name>
<dbReference type="PANTHER" id="PTHR36302">
    <property type="entry name" value="BLR7088 PROTEIN"/>
    <property type="match status" value="1"/>
</dbReference>
<keyword evidence="2" id="KW-1185">Reference proteome</keyword>
<proteinExistence type="predicted"/>
<dbReference type="PANTHER" id="PTHR36302:SF1">
    <property type="entry name" value="COPPER CHAPERONE PCU(A)C"/>
    <property type="match status" value="1"/>
</dbReference>
<evidence type="ECO:0000313" key="2">
    <source>
        <dbReference type="Proteomes" id="UP001501337"/>
    </source>
</evidence>
<dbReference type="InterPro" id="IPR058248">
    <property type="entry name" value="Lxx211020-like"/>
</dbReference>
<evidence type="ECO:0000313" key="1">
    <source>
        <dbReference type="EMBL" id="GAA3979092.1"/>
    </source>
</evidence>
<dbReference type="Proteomes" id="UP001501337">
    <property type="component" value="Unassembled WGS sequence"/>
</dbReference>
<dbReference type="Gene3D" id="2.60.40.1890">
    <property type="entry name" value="PCu(A)C copper chaperone"/>
    <property type="match status" value="1"/>
</dbReference>
<evidence type="ECO:0008006" key="3">
    <source>
        <dbReference type="Google" id="ProtNLM"/>
    </source>
</evidence>